<name>A0AA38I8R7_9CUCU</name>
<evidence type="ECO:0000256" key="1">
    <source>
        <dbReference type="SAM" id="MobiDB-lite"/>
    </source>
</evidence>
<dbReference type="SUPFAM" id="SSF56672">
    <property type="entry name" value="DNA/RNA polymerases"/>
    <property type="match status" value="1"/>
</dbReference>
<dbReference type="Proteomes" id="UP001168821">
    <property type="component" value="Unassembled WGS sequence"/>
</dbReference>
<dbReference type="AlphaFoldDB" id="A0AA38I8R7"/>
<accession>A0AA38I8R7</accession>
<protein>
    <submittedName>
        <fullName evidence="2">Uncharacterized protein</fullName>
    </submittedName>
</protein>
<keyword evidence="3" id="KW-1185">Reference proteome</keyword>
<evidence type="ECO:0000313" key="2">
    <source>
        <dbReference type="EMBL" id="KAJ3651570.1"/>
    </source>
</evidence>
<reference evidence="2" key="1">
    <citation type="journal article" date="2023" name="G3 (Bethesda)">
        <title>Whole genome assemblies of Zophobas morio and Tenebrio molitor.</title>
        <authorList>
            <person name="Kaur S."/>
            <person name="Stinson S.A."/>
            <person name="diCenzo G.C."/>
        </authorList>
    </citation>
    <scope>NUCLEOTIDE SEQUENCE</scope>
    <source>
        <strain evidence="2">QUZm001</strain>
    </source>
</reference>
<proteinExistence type="predicted"/>
<organism evidence="2 3">
    <name type="scientific">Zophobas morio</name>
    <dbReference type="NCBI Taxonomy" id="2755281"/>
    <lineage>
        <taxon>Eukaryota</taxon>
        <taxon>Metazoa</taxon>
        <taxon>Ecdysozoa</taxon>
        <taxon>Arthropoda</taxon>
        <taxon>Hexapoda</taxon>
        <taxon>Insecta</taxon>
        <taxon>Pterygota</taxon>
        <taxon>Neoptera</taxon>
        <taxon>Endopterygota</taxon>
        <taxon>Coleoptera</taxon>
        <taxon>Polyphaga</taxon>
        <taxon>Cucujiformia</taxon>
        <taxon>Tenebrionidae</taxon>
        <taxon>Zophobas</taxon>
    </lineage>
</organism>
<feature type="compositionally biased region" description="Low complexity" evidence="1">
    <location>
        <begin position="11"/>
        <end position="21"/>
    </location>
</feature>
<gene>
    <name evidence="2" type="ORF">Zmor_017601</name>
</gene>
<dbReference type="EMBL" id="JALNTZ010000005">
    <property type="protein sequence ID" value="KAJ3651570.1"/>
    <property type="molecule type" value="Genomic_DNA"/>
</dbReference>
<sequence length="165" mass="18913">MEKIGKEIKASPLPSTSGTSKKPSKPAPRRTLNWRGPYARQGNSYQGLKQYQTKFPPSQPVSKGSLSFNKELHFSAEDEKLLEYEITKRVVMGAIIRCEAVEGQFLSPFFLVPKPDGSKRFILNLKCLNQFIKTSHFKIEDMRVALKLIYKNYTGLRWFSPNKIK</sequence>
<dbReference type="InterPro" id="IPR043502">
    <property type="entry name" value="DNA/RNA_pol_sf"/>
</dbReference>
<evidence type="ECO:0000313" key="3">
    <source>
        <dbReference type="Proteomes" id="UP001168821"/>
    </source>
</evidence>
<feature type="region of interest" description="Disordered" evidence="1">
    <location>
        <begin position="1"/>
        <end position="42"/>
    </location>
</feature>
<comment type="caution">
    <text evidence="2">The sequence shown here is derived from an EMBL/GenBank/DDBJ whole genome shotgun (WGS) entry which is preliminary data.</text>
</comment>
<dbReference type="GO" id="GO:0071897">
    <property type="term" value="P:DNA biosynthetic process"/>
    <property type="evidence" value="ECO:0007669"/>
    <property type="project" value="UniProtKB-ARBA"/>
</dbReference>
<dbReference type="Gene3D" id="3.10.10.10">
    <property type="entry name" value="HIV Type 1 Reverse Transcriptase, subunit A, domain 1"/>
    <property type="match status" value="1"/>
</dbReference>